<dbReference type="InterPro" id="IPR036047">
    <property type="entry name" value="F-box-like_dom_sf"/>
</dbReference>
<dbReference type="InterPro" id="IPR036236">
    <property type="entry name" value="Znf_C2H2_sf"/>
</dbReference>
<gene>
    <name evidence="7" type="ORF">PVAP13_9KG159700</name>
</gene>
<dbReference type="SMART" id="SM00614">
    <property type="entry name" value="ZnF_BED"/>
    <property type="match status" value="1"/>
</dbReference>
<dbReference type="Pfam" id="PF02892">
    <property type="entry name" value="zf-BED"/>
    <property type="match status" value="1"/>
</dbReference>
<feature type="region of interest" description="Disordered" evidence="5">
    <location>
        <begin position="578"/>
        <end position="597"/>
    </location>
</feature>
<name>A0A8T0NN84_PANVG</name>
<dbReference type="InterPro" id="IPR056594">
    <property type="entry name" value="AT5G49610-like_b-prop"/>
</dbReference>
<evidence type="ECO:0000256" key="3">
    <source>
        <dbReference type="ARBA" id="ARBA00022833"/>
    </source>
</evidence>
<sequence length="767" mass="85136">MPMAAQLINGAPTTTSLADDLHAVAEVLLRLPSPAALVRAALASRRWRQIASSPVFLRRYRSRHTSSPLLGLYVPRSHAGLPSFQLADSVRSDRALAKFVRAGDFNLTGLGSHPEWRLLDCHNSRLLLSRGESRAVYNPVSGHEPLWLPLPQISPLEGTFISECLLQGRCDDAASFRVFSVQHRGCDQMVRAAEYDSCTRQWRRHQWVKNISRPQHDQAMHAGRLIFWRYEDTSLLLLDTATVEFSILGLPFTFFQPSMYAIGDTVDGVCCLVGLVGSANNLHLQVWLLKEDGVAKMWEPEKKVPVSQVLGRDAQLHQVHVVTNGVALLGGDRCHQFAINLKKMCIDAEFECSALGYPLHMPWPPAVLVETGRETINYIVDVVTKNLSTTKETEMVYKSKTIPTSRLDHVGDMIPYNQMIVHGSEMVQGIHTTHGNDTAESVVRTKSRCGGEMVSSDHSGKMINCKQTVICGSEMVQGIEMTHDNGTTEVTTASRCSNRMDHGEEMIHCNQMVIRDSEMVQGIEMTHGTYTVEAAPTASRHGCEMVPGRKMVHGCSMIRCNQMAIHDRQMVQGIEMPQGNDTAETAPDAPPTTARRRRKISNIWEHFTTETNSDGCTRACCNYCKRTFAGSKTAGTSHLKRHISLGSCPVMKGQVPPSSGRTGNHGSCAAKRQCIHAGPGNDTFNRNGNTSYLGNMDILTEQPLGTKQGNEYSISKCLKVLHDMDNVSDEIKHLALHVLKDATNREIFMSYESRLRGLWLKKEVSKL</sequence>
<dbReference type="AlphaFoldDB" id="A0A8T0NN84"/>
<dbReference type="EMBL" id="CM029053">
    <property type="protein sequence ID" value="KAG2548304.1"/>
    <property type="molecule type" value="Genomic_DNA"/>
</dbReference>
<dbReference type="GO" id="GO:0003677">
    <property type="term" value="F:DNA binding"/>
    <property type="evidence" value="ECO:0007669"/>
    <property type="project" value="InterPro"/>
</dbReference>
<keyword evidence="2 4" id="KW-0863">Zinc-finger</keyword>
<evidence type="ECO:0000259" key="6">
    <source>
        <dbReference type="PROSITE" id="PS50808"/>
    </source>
</evidence>
<organism evidence="7 8">
    <name type="scientific">Panicum virgatum</name>
    <name type="common">Blackwell switchgrass</name>
    <dbReference type="NCBI Taxonomy" id="38727"/>
    <lineage>
        <taxon>Eukaryota</taxon>
        <taxon>Viridiplantae</taxon>
        <taxon>Streptophyta</taxon>
        <taxon>Embryophyta</taxon>
        <taxon>Tracheophyta</taxon>
        <taxon>Spermatophyta</taxon>
        <taxon>Magnoliopsida</taxon>
        <taxon>Liliopsida</taxon>
        <taxon>Poales</taxon>
        <taxon>Poaceae</taxon>
        <taxon>PACMAD clade</taxon>
        <taxon>Panicoideae</taxon>
        <taxon>Panicodae</taxon>
        <taxon>Paniceae</taxon>
        <taxon>Panicinae</taxon>
        <taxon>Panicum</taxon>
        <taxon>Panicum sect. Hiantes</taxon>
    </lineage>
</organism>
<dbReference type="OrthoDB" id="2610923at2759"/>
<protein>
    <recommendedName>
        <fullName evidence="6">BED-type domain-containing protein</fullName>
    </recommendedName>
</protein>
<accession>A0A8T0NN84</accession>
<proteinExistence type="predicted"/>
<dbReference type="Pfam" id="PF23635">
    <property type="entry name" value="Beta-prop_AT5G49610-like"/>
    <property type="match status" value="1"/>
</dbReference>
<comment type="caution">
    <text evidence="7">The sequence shown here is derived from an EMBL/GenBank/DDBJ whole genome shotgun (WGS) entry which is preliminary data.</text>
</comment>
<dbReference type="SUPFAM" id="SSF81383">
    <property type="entry name" value="F-box domain"/>
    <property type="match status" value="1"/>
</dbReference>
<reference evidence="7" key="1">
    <citation type="submission" date="2020-05" db="EMBL/GenBank/DDBJ databases">
        <title>WGS assembly of Panicum virgatum.</title>
        <authorList>
            <person name="Lovell J.T."/>
            <person name="Jenkins J."/>
            <person name="Shu S."/>
            <person name="Juenger T.E."/>
            <person name="Schmutz J."/>
        </authorList>
    </citation>
    <scope>NUCLEOTIDE SEQUENCE</scope>
    <source>
        <strain evidence="7">AP13</strain>
    </source>
</reference>
<keyword evidence="8" id="KW-1185">Reference proteome</keyword>
<evidence type="ECO:0000313" key="7">
    <source>
        <dbReference type="EMBL" id="KAG2548304.1"/>
    </source>
</evidence>
<evidence type="ECO:0000313" key="8">
    <source>
        <dbReference type="Proteomes" id="UP000823388"/>
    </source>
</evidence>
<keyword evidence="3" id="KW-0862">Zinc</keyword>
<feature type="domain" description="BED-type" evidence="6">
    <location>
        <begin position="598"/>
        <end position="655"/>
    </location>
</feature>
<dbReference type="Proteomes" id="UP000823388">
    <property type="component" value="Chromosome 9K"/>
</dbReference>
<dbReference type="SUPFAM" id="SSF57667">
    <property type="entry name" value="beta-beta-alpha zinc fingers"/>
    <property type="match status" value="1"/>
</dbReference>
<dbReference type="InterPro" id="IPR003656">
    <property type="entry name" value="Znf_BED"/>
</dbReference>
<dbReference type="PANTHER" id="PTHR33207">
    <property type="entry name" value="F-BOX DOMAIN CONTAINING PROTEIN-RELATED"/>
    <property type="match status" value="1"/>
</dbReference>
<evidence type="ECO:0000256" key="1">
    <source>
        <dbReference type="ARBA" id="ARBA00022723"/>
    </source>
</evidence>
<dbReference type="PROSITE" id="PS50808">
    <property type="entry name" value="ZF_BED"/>
    <property type="match status" value="1"/>
</dbReference>
<evidence type="ECO:0000256" key="2">
    <source>
        <dbReference type="ARBA" id="ARBA00022771"/>
    </source>
</evidence>
<evidence type="ECO:0000256" key="5">
    <source>
        <dbReference type="SAM" id="MobiDB-lite"/>
    </source>
</evidence>
<keyword evidence="1" id="KW-0479">Metal-binding</keyword>
<dbReference type="GO" id="GO:0008270">
    <property type="term" value="F:zinc ion binding"/>
    <property type="evidence" value="ECO:0007669"/>
    <property type="project" value="UniProtKB-KW"/>
</dbReference>
<feature type="compositionally biased region" description="Low complexity" evidence="5">
    <location>
        <begin position="581"/>
        <end position="593"/>
    </location>
</feature>
<evidence type="ECO:0000256" key="4">
    <source>
        <dbReference type="PROSITE-ProRule" id="PRU00027"/>
    </source>
</evidence>